<dbReference type="GO" id="GO:0016810">
    <property type="term" value="F:hydrolase activity, acting on carbon-nitrogen (but not peptide) bonds"/>
    <property type="evidence" value="ECO:0007669"/>
    <property type="project" value="InterPro"/>
</dbReference>
<dbReference type="InterPro" id="IPR011330">
    <property type="entry name" value="Glyco_hydro/deAcase_b/a-brl"/>
</dbReference>
<dbReference type="InterPro" id="IPR002509">
    <property type="entry name" value="NODB_dom"/>
</dbReference>
<evidence type="ECO:0000259" key="1">
    <source>
        <dbReference type="PROSITE" id="PS51677"/>
    </source>
</evidence>
<accession>A0A0C3RLH1</accession>
<dbReference type="PANTHER" id="PTHR47561:SF1">
    <property type="entry name" value="POLYSACCHARIDE DEACETYLASE FAMILY PROTEIN (AFU_ORTHOLOGUE AFUA_6G05030)"/>
    <property type="match status" value="1"/>
</dbReference>
<protein>
    <submittedName>
        <fullName evidence="2">Polysaccharide deacetylase</fullName>
    </submittedName>
</protein>
<name>A0A0C3RLH1_9PORP</name>
<proteinExistence type="predicted"/>
<dbReference type="GO" id="GO:0005975">
    <property type="term" value="P:carbohydrate metabolic process"/>
    <property type="evidence" value="ECO:0007669"/>
    <property type="project" value="InterPro"/>
</dbReference>
<dbReference type="Proteomes" id="UP000031980">
    <property type="component" value="Unassembled WGS sequence"/>
</dbReference>
<dbReference type="Gene3D" id="3.20.20.370">
    <property type="entry name" value="Glycoside hydrolase/deacetylase"/>
    <property type="match status" value="1"/>
</dbReference>
<gene>
    <name evidence="2" type="ORF">BA92_00630</name>
</gene>
<keyword evidence="3" id="KW-1185">Reference proteome</keyword>
<dbReference type="AlphaFoldDB" id="A0A0C3RLH1"/>
<dbReference type="PANTHER" id="PTHR47561">
    <property type="entry name" value="POLYSACCHARIDE DEACETYLASE FAMILY PROTEIN (AFU_ORTHOLOGUE AFUA_6G05030)"/>
    <property type="match status" value="1"/>
</dbReference>
<reference evidence="2 3" key="1">
    <citation type="submission" date="2014-07" db="EMBL/GenBank/DDBJ databases">
        <title>Porphyromonadaceae bacterium OUH 308042 = ATCC BAA-2681 = DSM 28342 draft genome.</title>
        <authorList>
            <person name="Sydenham T.V."/>
            <person name="Hasman H."/>
            <person name="Justensen U.S."/>
        </authorList>
    </citation>
    <scope>NUCLEOTIDE SEQUENCE [LARGE SCALE GENOMIC DNA]</scope>
    <source>
        <strain evidence="2 3">OUH 308042</strain>
    </source>
</reference>
<dbReference type="Pfam" id="PF01522">
    <property type="entry name" value="Polysacc_deac_1"/>
    <property type="match status" value="1"/>
</dbReference>
<dbReference type="SUPFAM" id="SSF88713">
    <property type="entry name" value="Glycoside hydrolase/deacetylase"/>
    <property type="match status" value="1"/>
</dbReference>
<dbReference type="PROSITE" id="PS51677">
    <property type="entry name" value="NODB"/>
    <property type="match status" value="1"/>
</dbReference>
<feature type="domain" description="NodB homology" evidence="1">
    <location>
        <begin position="7"/>
        <end position="144"/>
    </location>
</feature>
<organism evidence="2 3">
    <name type="scientific">Sanguibacteroides justesenii</name>
    <dbReference type="NCBI Taxonomy" id="1547597"/>
    <lineage>
        <taxon>Bacteria</taxon>
        <taxon>Pseudomonadati</taxon>
        <taxon>Bacteroidota</taxon>
        <taxon>Bacteroidia</taxon>
        <taxon>Bacteroidales</taxon>
        <taxon>Porphyromonadaceae</taxon>
        <taxon>Sanguibacteroides</taxon>
    </lineage>
</organism>
<dbReference type="InterPro" id="IPR045235">
    <property type="entry name" value="PuuE_HpPgdA-like"/>
</dbReference>
<comment type="caution">
    <text evidence="2">The sequence shown here is derived from an EMBL/GenBank/DDBJ whole genome shotgun (WGS) entry which is preliminary data.</text>
</comment>
<evidence type="ECO:0000313" key="2">
    <source>
        <dbReference type="EMBL" id="KIO47554.1"/>
    </source>
</evidence>
<dbReference type="EMBL" id="JPIU01000014">
    <property type="protein sequence ID" value="KIO47554.1"/>
    <property type="molecule type" value="Genomic_DNA"/>
</dbReference>
<evidence type="ECO:0000313" key="3">
    <source>
        <dbReference type="Proteomes" id="UP000031980"/>
    </source>
</evidence>
<dbReference type="CDD" id="cd10941">
    <property type="entry name" value="CE4_PuuE_HpPgdA_like_2"/>
    <property type="match status" value="1"/>
</dbReference>
<sequence length="304" mass="35258">MTNDVETTSILNHKLRDKTGQYLVDQGMPRLLELYERYGVKATFFFTGYIARLYPQLVKMAFERGHEVGSHGLTHRSDLAIDVLSEEQQLEHLRVSKAILEDITGAEVISFRAPAARVNKRFPSVLAEAGYQIDSSVSSQRIDMFMSFGALKKLNWLVAPRKPYYVRNDNIFRRGEGEIYEIPISAFGFPYIGTFMRLSPALNRFTRQLLYCETLMTGRPFNFLTHPNEFIDEDFEGGKLNRRASNPLSYFLGDVLRHRLKIKNLGEDALPLFERELRFFQNKEFNFVTCKKYFELKQNSYAGK</sequence>